<evidence type="ECO:0000313" key="2">
    <source>
        <dbReference type="EMBL" id="HAF2609747.1"/>
    </source>
</evidence>
<accession>A0A744KGF1</accession>
<feature type="domain" description="Transposase IS66 C-terminal" evidence="1">
    <location>
        <begin position="13"/>
        <end position="49"/>
    </location>
</feature>
<organism evidence="2">
    <name type="scientific">Salmonella enterica</name>
    <name type="common">Salmonella choleraesuis</name>
    <dbReference type="NCBI Taxonomy" id="28901"/>
    <lineage>
        <taxon>Bacteria</taxon>
        <taxon>Pseudomonadati</taxon>
        <taxon>Pseudomonadota</taxon>
        <taxon>Gammaproteobacteria</taxon>
        <taxon>Enterobacterales</taxon>
        <taxon>Enterobacteriaceae</taxon>
        <taxon>Salmonella</taxon>
    </lineage>
</organism>
<feature type="non-terminal residue" evidence="2">
    <location>
        <position position="52"/>
    </location>
</feature>
<sequence>MSSCENVTTQIMSLLETAKRNSPEPHDWLTDALKCWQSWPDVRPEELLPLPG</sequence>
<comment type="caution">
    <text evidence="2">The sequence shown here is derived from an EMBL/GenBank/DDBJ whole genome shotgun (WGS) entry which is preliminary data.</text>
</comment>
<dbReference type="EMBL" id="DAAURU010000079">
    <property type="protein sequence ID" value="HAF2609747.1"/>
    <property type="molecule type" value="Genomic_DNA"/>
</dbReference>
<reference evidence="2" key="1">
    <citation type="journal article" date="2018" name="Genome Biol.">
        <title>SKESA: strategic k-mer extension for scrupulous assemblies.</title>
        <authorList>
            <person name="Souvorov A."/>
            <person name="Agarwala R."/>
            <person name="Lipman D.J."/>
        </authorList>
    </citation>
    <scope>NUCLEOTIDE SEQUENCE</scope>
    <source>
        <strain evidence="2">MA.CK_07/00001464-1</strain>
    </source>
</reference>
<protein>
    <submittedName>
        <fullName evidence="2">Transposase domain-containing protein</fullName>
    </submittedName>
</protein>
<gene>
    <name evidence="2" type="ORF">G8N50_005226</name>
</gene>
<name>A0A744KGF1_SALER</name>
<dbReference type="InterPro" id="IPR039552">
    <property type="entry name" value="IS66_C"/>
</dbReference>
<reference evidence="2" key="2">
    <citation type="submission" date="2020-02" db="EMBL/GenBank/DDBJ databases">
        <authorList>
            <consortium name="NCBI Pathogen Detection Project"/>
        </authorList>
    </citation>
    <scope>NUCLEOTIDE SEQUENCE</scope>
    <source>
        <strain evidence="2">MA.CK_07/00001464-1</strain>
    </source>
</reference>
<evidence type="ECO:0000259" key="1">
    <source>
        <dbReference type="Pfam" id="PF13817"/>
    </source>
</evidence>
<proteinExistence type="predicted"/>
<dbReference type="Pfam" id="PF13817">
    <property type="entry name" value="DDE_Tnp_IS66_C"/>
    <property type="match status" value="1"/>
</dbReference>
<dbReference type="AlphaFoldDB" id="A0A744KGF1"/>